<keyword evidence="2" id="KW-1185">Reference proteome</keyword>
<gene>
    <name evidence="1" type="ORF">BPOR_0787g00060</name>
</gene>
<accession>A0A4Z1KB82</accession>
<evidence type="ECO:0000313" key="2">
    <source>
        <dbReference type="Proteomes" id="UP000297280"/>
    </source>
</evidence>
<dbReference type="Proteomes" id="UP000297280">
    <property type="component" value="Unassembled WGS sequence"/>
</dbReference>
<comment type="caution">
    <text evidence="1">The sequence shown here is derived from an EMBL/GenBank/DDBJ whole genome shotgun (WGS) entry which is preliminary data.</text>
</comment>
<sequence length="81" mass="9157">MAEAIGIAAAIVQFVDIGLRAYLKLDRLASAARYRREHSRKPPCDTPVSNFDRPDRDLIISLHRPNQEPRGATYCSHKPEN</sequence>
<dbReference type="AlphaFoldDB" id="A0A4Z1KB82"/>
<protein>
    <submittedName>
        <fullName evidence="1">Uncharacterized protein</fullName>
    </submittedName>
</protein>
<organism evidence="1 2">
    <name type="scientific">Botrytis porri</name>
    <dbReference type="NCBI Taxonomy" id="87229"/>
    <lineage>
        <taxon>Eukaryota</taxon>
        <taxon>Fungi</taxon>
        <taxon>Dikarya</taxon>
        <taxon>Ascomycota</taxon>
        <taxon>Pezizomycotina</taxon>
        <taxon>Leotiomycetes</taxon>
        <taxon>Helotiales</taxon>
        <taxon>Sclerotiniaceae</taxon>
        <taxon>Botrytis</taxon>
    </lineage>
</organism>
<dbReference type="EMBL" id="PQXO01000784">
    <property type="protein sequence ID" value="TGO82638.1"/>
    <property type="molecule type" value="Genomic_DNA"/>
</dbReference>
<proteinExistence type="predicted"/>
<name>A0A4Z1KB82_9HELO</name>
<reference evidence="1 2" key="1">
    <citation type="submission" date="2017-12" db="EMBL/GenBank/DDBJ databases">
        <title>Comparative genomics of Botrytis spp.</title>
        <authorList>
            <person name="Valero-Jimenez C.A."/>
            <person name="Tapia P."/>
            <person name="Veloso J."/>
            <person name="Silva-Moreno E."/>
            <person name="Staats M."/>
            <person name="Valdes J.H."/>
            <person name="Van Kan J.A.L."/>
        </authorList>
    </citation>
    <scope>NUCLEOTIDE SEQUENCE [LARGE SCALE GENOMIC DNA]</scope>
    <source>
        <strain evidence="1 2">MUCL3349</strain>
    </source>
</reference>
<evidence type="ECO:0000313" key="1">
    <source>
        <dbReference type="EMBL" id="TGO82638.1"/>
    </source>
</evidence>